<dbReference type="InterPro" id="IPR014710">
    <property type="entry name" value="RmlC-like_jellyroll"/>
</dbReference>
<sequence length="161" mass="17200">MTLTKTTRALAGALFLLALWAGAPAVHAREPGAPPKVQAEHIATEPLATDPDKEVDIQMYTFPPQSAVPWHIHKDAVEIEYALHGSIMLEEEGKPPYEVAKGKTNVLAPNVVHRGWNPSKTEAATLYVVRIKPKGAPLATIVPAPAETAGAPAASDYPEDD</sequence>
<dbReference type="Pfam" id="PF07883">
    <property type="entry name" value="Cupin_2"/>
    <property type="match status" value="1"/>
</dbReference>
<keyword evidence="4" id="KW-1185">Reference proteome</keyword>
<gene>
    <name evidence="3" type="ORF">GL4_0103</name>
</gene>
<dbReference type="KEGG" id="mcg:GL4_0103"/>
<evidence type="ECO:0000256" key="1">
    <source>
        <dbReference type="SAM" id="SignalP"/>
    </source>
</evidence>
<evidence type="ECO:0000313" key="4">
    <source>
        <dbReference type="Proteomes" id="UP000031643"/>
    </source>
</evidence>
<dbReference type="InterPro" id="IPR011051">
    <property type="entry name" value="RmlC_Cupin_sf"/>
</dbReference>
<keyword evidence="1" id="KW-0732">Signal</keyword>
<dbReference type="InterPro" id="IPR013096">
    <property type="entry name" value="Cupin_2"/>
</dbReference>
<reference evidence="3 4" key="1">
    <citation type="submission" date="2014-09" db="EMBL/GenBank/DDBJ databases">
        <title>Genome sequencing of Methyloceanibacter caenitepidi Gela4.</title>
        <authorList>
            <person name="Takeuchi M."/>
            <person name="Susumu S."/>
            <person name="Kamagata Y."/>
            <person name="Oshima K."/>
            <person name="Hattori M."/>
            <person name="Iwasaki W."/>
        </authorList>
    </citation>
    <scope>NUCLEOTIDE SEQUENCE [LARGE SCALE GENOMIC DNA]</scope>
    <source>
        <strain evidence="3 4">Gela4</strain>
    </source>
</reference>
<evidence type="ECO:0000313" key="3">
    <source>
        <dbReference type="EMBL" id="BAQ15574.1"/>
    </source>
</evidence>
<name>A0A0A8K0P4_9HYPH</name>
<dbReference type="RefSeq" id="WP_052463997.1">
    <property type="nucleotide sequence ID" value="NZ_AP014648.1"/>
</dbReference>
<feature type="domain" description="Cupin type-2" evidence="2">
    <location>
        <begin position="59"/>
        <end position="128"/>
    </location>
</feature>
<proteinExistence type="predicted"/>
<accession>A0A0A8K0P4</accession>
<dbReference type="HOGENOM" id="CLU_1641742_0_0_5"/>
<evidence type="ECO:0000259" key="2">
    <source>
        <dbReference type="Pfam" id="PF07883"/>
    </source>
</evidence>
<feature type="signal peptide" evidence="1">
    <location>
        <begin position="1"/>
        <end position="28"/>
    </location>
</feature>
<protein>
    <submittedName>
        <fullName evidence="3">Putative exported protein</fullName>
    </submittedName>
</protein>
<dbReference type="SUPFAM" id="SSF51182">
    <property type="entry name" value="RmlC-like cupins"/>
    <property type="match status" value="1"/>
</dbReference>
<dbReference type="EMBL" id="AP014648">
    <property type="protein sequence ID" value="BAQ15574.1"/>
    <property type="molecule type" value="Genomic_DNA"/>
</dbReference>
<dbReference type="AlphaFoldDB" id="A0A0A8K0P4"/>
<organism evidence="3 4">
    <name type="scientific">Methyloceanibacter caenitepidi</name>
    <dbReference type="NCBI Taxonomy" id="1384459"/>
    <lineage>
        <taxon>Bacteria</taxon>
        <taxon>Pseudomonadati</taxon>
        <taxon>Pseudomonadota</taxon>
        <taxon>Alphaproteobacteria</taxon>
        <taxon>Hyphomicrobiales</taxon>
        <taxon>Hyphomicrobiaceae</taxon>
        <taxon>Methyloceanibacter</taxon>
    </lineage>
</organism>
<dbReference type="Proteomes" id="UP000031643">
    <property type="component" value="Chromosome"/>
</dbReference>
<feature type="chain" id="PRO_5002054385" evidence="1">
    <location>
        <begin position="29"/>
        <end position="161"/>
    </location>
</feature>
<dbReference type="Gene3D" id="2.60.120.10">
    <property type="entry name" value="Jelly Rolls"/>
    <property type="match status" value="1"/>
</dbReference>